<organism evidence="1">
    <name type="scientific">marine metagenome</name>
    <dbReference type="NCBI Taxonomy" id="408172"/>
    <lineage>
        <taxon>unclassified sequences</taxon>
        <taxon>metagenomes</taxon>
        <taxon>ecological metagenomes</taxon>
    </lineage>
</organism>
<protein>
    <submittedName>
        <fullName evidence="1">Uncharacterized protein</fullName>
    </submittedName>
</protein>
<accession>A0A382INP6</accession>
<proteinExistence type="predicted"/>
<dbReference type="AlphaFoldDB" id="A0A382INP6"/>
<feature type="non-terminal residue" evidence="1">
    <location>
        <position position="387"/>
    </location>
</feature>
<reference evidence="1" key="1">
    <citation type="submission" date="2018-05" db="EMBL/GenBank/DDBJ databases">
        <authorList>
            <person name="Lanie J.A."/>
            <person name="Ng W.-L."/>
            <person name="Kazmierczak K.M."/>
            <person name="Andrzejewski T.M."/>
            <person name="Davidsen T.M."/>
            <person name="Wayne K.J."/>
            <person name="Tettelin H."/>
            <person name="Glass J.I."/>
            <person name="Rusch D."/>
            <person name="Podicherti R."/>
            <person name="Tsui H.-C.T."/>
            <person name="Winkler M.E."/>
        </authorList>
    </citation>
    <scope>NUCLEOTIDE SEQUENCE</scope>
</reference>
<name>A0A382INP6_9ZZZZ</name>
<dbReference type="EMBL" id="UINC01068122">
    <property type="protein sequence ID" value="SVC00483.1"/>
    <property type="molecule type" value="Genomic_DNA"/>
</dbReference>
<sequence length="387" mass="43219">MAERKKLAIITTFWDWRSHANHMGERFLVGYPRDGRWHRPDFDIVGAYVDQRDGDDDLSVHRAEEFDFTVYPTIAEALRLGGDQLAVDAVLLIAEHGDYPSNDKGQKLYPRFEFFSQIVDVFRASGRSVPVFNDKHLSYSFAKAQQMVDTAHDLGFPLMSGSSLPVTFRMPPIELDGHVDEALMIGVGGSDAMDYHALEAMQSMVERRQGGETGVRAVQLVEGEEVWRAGQDGRWSRRLLEGALARSDSRSGIALTDGRPQDLAHSDELEELTENPSAYLIEYVDGLRATLLMLNGAVQDYTFAARCDGEVRSLQFLLPGAPNVVYSACLMQKAEEMFVSGKAPYPAERTMLVCGMLERCLESKIDGHLRLETPELSVSYQSPESSQ</sequence>
<evidence type="ECO:0000313" key="1">
    <source>
        <dbReference type="EMBL" id="SVC00483.1"/>
    </source>
</evidence>
<gene>
    <name evidence="1" type="ORF">METZ01_LOCUS253337</name>
</gene>